<dbReference type="GO" id="GO:0008448">
    <property type="term" value="F:N-acetylglucosamine-6-phosphate deacetylase activity"/>
    <property type="evidence" value="ECO:0007669"/>
    <property type="project" value="InterPro"/>
</dbReference>
<comment type="similarity">
    <text evidence="1 5">Belongs to the metallo-dependent hydrolases superfamily. NagA family.</text>
</comment>
<feature type="binding site" evidence="8">
    <location>
        <position position="191"/>
    </location>
    <ligand>
        <name>Zn(2+)</name>
        <dbReference type="ChEBI" id="CHEBI:29105"/>
    </ligand>
</feature>
<dbReference type="InterPro" id="IPR032466">
    <property type="entry name" value="Metal_Hydrolase"/>
</dbReference>
<comment type="caution">
    <text evidence="10">The sequence shown here is derived from an EMBL/GenBank/DDBJ whole genome shotgun (WGS) entry which is preliminary data.</text>
</comment>
<keyword evidence="4 5" id="KW-0119">Carbohydrate metabolism</keyword>
<feature type="binding site" evidence="8">
    <location>
        <position position="127"/>
    </location>
    <ligand>
        <name>Zn(2+)</name>
        <dbReference type="ChEBI" id="CHEBI:29105"/>
    </ligand>
</feature>
<dbReference type="RefSeq" id="WP_147156222.1">
    <property type="nucleotide sequence ID" value="NZ_BKAJ01000188.1"/>
</dbReference>
<feature type="binding site" evidence="7">
    <location>
        <begin position="215"/>
        <end position="216"/>
    </location>
    <ligand>
        <name>substrate</name>
    </ligand>
</feature>
<evidence type="ECO:0000256" key="6">
    <source>
        <dbReference type="PIRSR" id="PIRSR038994-1"/>
    </source>
</evidence>
<evidence type="ECO:0000256" key="7">
    <source>
        <dbReference type="PIRSR" id="PIRSR038994-2"/>
    </source>
</evidence>
<dbReference type="Proteomes" id="UP000321058">
    <property type="component" value="Unassembled WGS sequence"/>
</dbReference>
<proteinExistence type="inferred from homology"/>
<evidence type="ECO:0000313" key="11">
    <source>
        <dbReference type="Proteomes" id="UP000321058"/>
    </source>
</evidence>
<organism evidence="10 11">
    <name type="scientific">Reyranella soli</name>
    <dbReference type="NCBI Taxonomy" id="1230389"/>
    <lineage>
        <taxon>Bacteria</taxon>
        <taxon>Pseudomonadati</taxon>
        <taxon>Pseudomonadota</taxon>
        <taxon>Alphaproteobacteria</taxon>
        <taxon>Hyphomicrobiales</taxon>
        <taxon>Reyranellaceae</taxon>
        <taxon>Reyranella</taxon>
    </lineage>
</organism>
<keyword evidence="11" id="KW-1185">Reference proteome</keyword>
<feature type="binding site" evidence="7">
    <location>
        <begin position="308"/>
        <end position="310"/>
    </location>
    <ligand>
        <name>substrate</name>
    </ligand>
</feature>
<feature type="domain" description="Amidohydrolase-related" evidence="9">
    <location>
        <begin position="53"/>
        <end position="366"/>
    </location>
</feature>
<evidence type="ECO:0000256" key="1">
    <source>
        <dbReference type="ARBA" id="ARBA00010716"/>
    </source>
</evidence>
<feature type="binding site" evidence="8">
    <location>
        <position position="212"/>
    </location>
    <ligand>
        <name>Zn(2+)</name>
        <dbReference type="ChEBI" id="CHEBI:29105"/>
    </ligand>
</feature>
<evidence type="ECO:0000313" key="10">
    <source>
        <dbReference type="EMBL" id="GEP60893.1"/>
    </source>
</evidence>
<dbReference type="AlphaFoldDB" id="A0A512NPM2"/>
<comment type="cofactor">
    <cofactor evidence="8">
        <name>a divalent metal cation</name>
        <dbReference type="ChEBI" id="CHEBI:60240"/>
    </cofactor>
    <text evidence="8">Binds 1 divalent metal cation per subunit.</text>
</comment>
<evidence type="ECO:0000256" key="8">
    <source>
        <dbReference type="PIRSR" id="PIRSR038994-3"/>
    </source>
</evidence>
<feature type="binding site" evidence="7">
    <location>
        <position position="247"/>
    </location>
    <ligand>
        <name>substrate</name>
    </ligand>
</feature>
<dbReference type="PANTHER" id="PTHR11113:SF14">
    <property type="entry name" value="N-ACETYLGLUCOSAMINE-6-PHOSPHATE DEACETYLASE"/>
    <property type="match status" value="1"/>
</dbReference>
<feature type="binding site" evidence="7">
    <location>
        <position position="138"/>
    </location>
    <ligand>
        <name>substrate</name>
    </ligand>
</feature>
<evidence type="ECO:0000256" key="2">
    <source>
        <dbReference type="ARBA" id="ARBA00022723"/>
    </source>
</evidence>
<dbReference type="SUPFAM" id="SSF51338">
    <property type="entry name" value="Composite domain of metallo-dependent hydrolases"/>
    <property type="match status" value="1"/>
</dbReference>
<dbReference type="EMBL" id="BKAJ01000188">
    <property type="protein sequence ID" value="GEP60893.1"/>
    <property type="molecule type" value="Genomic_DNA"/>
</dbReference>
<dbReference type="OrthoDB" id="9776488at2"/>
<dbReference type="Pfam" id="PF01979">
    <property type="entry name" value="Amidohydro_1"/>
    <property type="match status" value="1"/>
</dbReference>
<dbReference type="GO" id="GO:0006046">
    <property type="term" value="P:N-acetylglucosamine catabolic process"/>
    <property type="evidence" value="ECO:0007669"/>
    <property type="project" value="TreeGrafter"/>
</dbReference>
<dbReference type="Gene3D" id="3.20.20.140">
    <property type="entry name" value="Metal-dependent hydrolases"/>
    <property type="match status" value="1"/>
</dbReference>
<evidence type="ECO:0000256" key="4">
    <source>
        <dbReference type="ARBA" id="ARBA00023277"/>
    </source>
</evidence>
<evidence type="ECO:0000256" key="5">
    <source>
        <dbReference type="PIRNR" id="PIRNR038994"/>
    </source>
</evidence>
<dbReference type="Gene3D" id="2.30.40.10">
    <property type="entry name" value="Urease, subunit C, domain 1"/>
    <property type="match status" value="1"/>
</dbReference>
<dbReference type="PANTHER" id="PTHR11113">
    <property type="entry name" value="N-ACETYLGLUCOSAMINE-6-PHOSPHATE DEACETYLASE"/>
    <property type="match status" value="1"/>
</dbReference>
<dbReference type="InterPro" id="IPR006680">
    <property type="entry name" value="Amidohydro-rel"/>
</dbReference>
<protein>
    <submittedName>
        <fullName evidence="10">N-acetylglucosamine-6-phosphate deacetylase</fullName>
    </submittedName>
</protein>
<evidence type="ECO:0000256" key="3">
    <source>
        <dbReference type="ARBA" id="ARBA00022801"/>
    </source>
</evidence>
<accession>A0A512NPM2</accession>
<name>A0A512NPM2_9HYPH</name>
<keyword evidence="3 5" id="KW-0378">Hydrolase</keyword>
<evidence type="ECO:0000259" key="9">
    <source>
        <dbReference type="Pfam" id="PF01979"/>
    </source>
</evidence>
<dbReference type="SUPFAM" id="SSF51556">
    <property type="entry name" value="Metallo-dependent hydrolases"/>
    <property type="match status" value="1"/>
</dbReference>
<gene>
    <name evidence="10" type="ORF">RSO01_80590</name>
</gene>
<dbReference type="NCBIfam" id="TIGR00221">
    <property type="entry name" value="nagA"/>
    <property type="match status" value="1"/>
</dbReference>
<dbReference type="InterPro" id="IPR003764">
    <property type="entry name" value="GlcNAc_6-P_deAcase"/>
</dbReference>
<feature type="binding site" evidence="7">
    <location>
        <position position="223"/>
    </location>
    <ligand>
        <name>substrate</name>
    </ligand>
</feature>
<feature type="active site" description="Proton donor/acceptor" evidence="6">
    <location>
        <position position="271"/>
    </location>
</feature>
<dbReference type="GO" id="GO:0046872">
    <property type="term" value="F:metal ion binding"/>
    <property type="evidence" value="ECO:0007669"/>
    <property type="project" value="UniProtKB-KW"/>
</dbReference>
<reference evidence="10 11" key="1">
    <citation type="submission" date="2019-07" db="EMBL/GenBank/DDBJ databases">
        <title>Whole genome shotgun sequence of Reyranella soli NBRC 108950.</title>
        <authorList>
            <person name="Hosoyama A."/>
            <person name="Uohara A."/>
            <person name="Ohji S."/>
            <person name="Ichikawa N."/>
        </authorList>
    </citation>
    <scope>NUCLEOTIDE SEQUENCE [LARGE SCALE GENOMIC DNA]</scope>
    <source>
        <strain evidence="10 11">NBRC 108950</strain>
    </source>
</reference>
<sequence length="378" mass="39487">MTGITALTGARIFDGDRWHDGAAVLIRDGAIMGIASQSDLPADAAVQRIDGGMLVPGFIDAQVNGGGGVLLNDTPTAAAMDAIAAAHRTFGTCRLLPTLVTTSTETTRAALAAVRHAGPGVAGLHLEGPHLAPARKGVHDPRFMRRMTDADVEMLLSADIGRLVVTVAPEQVEPAQVRRLVDGGVIVSLGHSDATYEQAMALFDAGATGVTHLFNAMSPLQGRAAGLVGAGLDAGAVWCGIIADGLHVAPSALSIALRAKRAPGRLFLVTDAMPTVGSAATSFRLGERTIDRRGDRLTWTDPSGAEVLAGAHLDMATAVRFCVDVLKLPLEEALRMAALYPAKFLRLDDKHGRLVRGHVADIVHLGADLTVRRTWIGS</sequence>
<keyword evidence="2 8" id="KW-0479">Metal-binding</keyword>
<dbReference type="PIRSF" id="PIRSF038994">
    <property type="entry name" value="NagA"/>
    <property type="match status" value="1"/>
</dbReference>
<dbReference type="InterPro" id="IPR011059">
    <property type="entry name" value="Metal-dep_hydrolase_composite"/>
</dbReference>
<dbReference type="Pfam" id="PF22643">
    <property type="entry name" value="NagA_N"/>
    <property type="match status" value="1"/>
</dbReference>